<keyword evidence="5" id="KW-0283">Flagellar rotation</keyword>
<dbReference type="OrthoDB" id="9773459at2"/>
<feature type="domain" description="CheC-like protein" evidence="8">
    <location>
        <begin position="130"/>
        <end position="161"/>
    </location>
</feature>
<dbReference type="CDD" id="cd17907">
    <property type="entry name" value="FliY_FliN-Y"/>
    <property type="match status" value="1"/>
</dbReference>
<keyword evidence="9" id="KW-0969">Cilium</keyword>
<evidence type="ECO:0000313" key="10">
    <source>
        <dbReference type="Proteomes" id="UP000013988"/>
    </source>
</evidence>
<dbReference type="Gene3D" id="2.30.330.10">
    <property type="entry name" value="SpoA-like"/>
    <property type="match status" value="1"/>
</dbReference>
<evidence type="ECO:0000256" key="3">
    <source>
        <dbReference type="ARBA" id="ARBA00022475"/>
    </source>
</evidence>
<dbReference type="InterPro" id="IPR028976">
    <property type="entry name" value="CheC-like_sf"/>
</dbReference>
<name>R9BT15_9CLOT</name>
<dbReference type="AlphaFoldDB" id="R9BT15"/>
<dbReference type="Gene3D" id="3.40.1550.10">
    <property type="entry name" value="CheC-like"/>
    <property type="match status" value="1"/>
</dbReference>
<evidence type="ECO:0000256" key="1">
    <source>
        <dbReference type="ARBA" id="ARBA00004413"/>
    </source>
</evidence>
<sequence>MSNGFLSQEEIDSLLNGSMETQEPELISDIEKDLLGEIGNISMGSASTALYQLINKQVNITTPKVKITTLREIKNNFEYPNIILDVEYVSGITGRNILIMQTTDAAVIANLMMGGDGQVNTTELSELEVSAVQEAMNQMIGSAATSMATMFAREVNISPPKSTIWRDINEKVSENIPEDEAIVEVRFDLTIEGLLQSNMMQILPIDTAKKIVSIMMGEEQEVSKEIGQEAAYDGDYKSEEKSISTVEAKKIEEKPVEVHGASFEPLSQGIVGESHKNIDLILDVPLEVSVILGRTKKSIKDILNLSTGSLIELDKLAEEPVEILINGKKIAYGEVVVVDENFGVRITSIVSGADRIRSLK</sequence>
<dbReference type="GO" id="GO:0003774">
    <property type="term" value="F:cytoskeletal motor activity"/>
    <property type="evidence" value="ECO:0007669"/>
    <property type="project" value="InterPro"/>
</dbReference>
<dbReference type="InterPro" id="IPR012826">
    <property type="entry name" value="FliN"/>
</dbReference>
<dbReference type="Proteomes" id="UP000013988">
    <property type="component" value="Unassembled WGS sequence"/>
</dbReference>
<dbReference type="PANTHER" id="PTHR43484:SF1">
    <property type="entry name" value="FLAGELLAR MOTOR SWITCH PROTEIN FLIN"/>
    <property type="match status" value="1"/>
</dbReference>
<accession>R9BT15</accession>
<keyword evidence="9" id="KW-0282">Flagellum</keyword>
<evidence type="ECO:0000259" key="7">
    <source>
        <dbReference type="Pfam" id="PF01052"/>
    </source>
</evidence>
<evidence type="ECO:0000256" key="4">
    <source>
        <dbReference type="ARBA" id="ARBA00022500"/>
    </source>
</evidence>
<protein>
    <submittedName>
        <fullName evidence="9">Flagellar motor switch protein</fullName>
    </submittedName>
</protein>
<reference evidence="9 10" key="1">
    <citation type="submission" date="2013-03" db="EMBL/GenBank/DDBJ databases">
        <title>Whole genome shotgun sequencing of Clostridium sartagoforme AAU1.</title>
        <authorList>
            <person name="Joshi C.G."/>
            <person name="Duggirala S.M."/>
            <person name="Nathani N.M."/>
            <person name="Bhatt V.D."/>
            <person name="Patel A.K."/>
            <person name="Pandya P.R."/>
            <person name="KaPatel J.A."/>
        </authorList>
    </citation>
    <scope>NUCLEOTIDE SEQUENCE [LARGE SCALE GENOMIC DNA]</scope>
    <source>
        <strain evidence="9 10">AAU1</strain>
    </source>
</reference>
<gene>
    <name evidence="9" type="ORF">A500_18462</name>
</gene>
<keyword evidence="10" id="KW-1185">Reference proteome</keyword>
<dbReference type="PRINTS" id="PR00956">
    <property type="entry name" value="FLGMOTORFLIN"/>
</dbReference>
<evidence type="ECO:0000256" key="5">
    <source>
        <dbReference type="ARBA" id="ARBA00022779"/>
    </source>
</evidence>
<feature type="domain" description="CheC-like protein" evidence="8">
    <location>
        <begin position="30"/>
        <end position="67"/>
    </location>
</feature>
<keyword evidence="4" id="KW-0145">Chemotaxis</keyword>
<evidence type="ECO:0000256" key="6">
    <source>
        <dbReference type="ARBA" id="ARBA00023136"/>
    </source>
</evidence>
<comment type="subcellular location">
    <subcellularLocation>
        <location evidence="1">Cell membrane</location>
        <topology evidence="1">Peripheral membrane protein</topology>
        <orientation evidence="1">Cytoplasmic side</orientation>
    </subcellularLocation>
</comment>
<dbReference type="GO" id="GO:0006935">
    <property type="term" value="P:chemotaxis"/>
    <property type="evidence" value="ECO:0007669"/>
    <property type="project" value="UniProtKB-KW"/>
</dbReference>
<dbReference type="EMBL" id="ASRV01000221">
    <property type="protein sequence ID" value="EOR20157.1"/>
    <property type="molecule type" value="Genomic_DNA"/>
</dbReference>
<dbReference type="SUPFAM" id="SSF101801">
    <property type="entry name" value="Surface presentation of antigens (SPOA)"/>
    <property type="match status" value="1"/>
</dbReference>
<dbReference type="InterPro" id="IPR036429">
    <property type="entry name" value="SpoA-like_sf"/>
</dbReference>
<dbReference type="SUPFAM" id="SSF103039">
    <property type="entry name" value="CheC-like"/>
    <property type="match status" value="1"/>
</dbReference>
<keyword evidence="9" id="KW-0966">Cell projection</keyword>
<dbReference type="InterPro" id="IPR007597">
    <property type="entry name" value="CheC"/>
</dbReference>
<dbReference type="GO" id="GO:0009425">
    <property type="term" value="C:bacterial-type flagellum basal body"/>
    <property type="evidence" value="ECO:0007669"/>
    <property type="project" value="InterPro"/>
</dbReference>
<keyword evidence="6" id="KW-0472">Membrane</keyword>
<dbReference type="InterPro" id="IPR051469">
    <property type="entry name" value="FliN/MopA/SpaO"/>
</dbReference>
<feature type="domain" description="Flagellar motor switch protein FliN-like C-terminal" evidence="7">
    <location>
        <begin position="280"/>
        <end position="350"/>
    </location>
</feature>
<dbReference type="RefSeq" id="WP_016208904.1">
    <property type="nucleotide sequence ID" value="NZ_ASRV01000221.1"/>
</dbReference>
<proteinExistence type="inferred from homology"/>
<dbReference type="PANTHER" id="PTHR43484">
    <property type="match status" value="1"/>
</dbReference>
<comment type="similarity">
    <text evidence="2">Belongs to the FliN/MopA/SpaO family.</text>
</comment>
<comment type="caution">
    <text evidence="9">The sequence shown here is derived from an EMBL/GenBank/DDBJ whole genome shotgun (WGS) entry which is preliminary data.</text>
</comment>
<dbReference type="GO" id="GO:0005886">
    <property type="term" value="C:plasma membrane"/>
    <property type="evidence" value="ECO:0007669"/>
    <property type="project" value="UniProtKB-SubCell"/>
</dbReference>
<dbReference type="GO" id="GO:0016787">
    <property type="term" value="F:hydrolase activity"/>
    <property type="evidence" value="ECO:0007669"/>
    <property type="project" value="InterPro"/>
</dbReference>
<evidence type="ECO:0000256" key="2">
    <source>
        <dbReference type="ARBA" id="ARBA00009226"/>
    </source>
</evidence>
<dbReference type="InterPro" id="IPR001172">
    <property type="entry name" value="FliN_T3SS_HrcQb"/>
</dbReference>
<dbReference type="Pfam" id="PF01052">
    <property type="entry name" value="FliMN_C"/>
    <property type="match status" value="1"/>
</dbReference>
<dbReference type="NCBIfam" id="TIGR02480">
    <property type="entry name" value="fliN"/>
    <property type="match status" value="1"/>
</dbReference>
<evidence type="ECO:0000259" key="8">
    <source>
        <dbReference type="Pfam" id="PF04509"/>
    </source>
</evidence>
<dbReference type="NCBIfam" id="NF005995">
    <property type="entry name" value="PRK08119.1"/>
    <property type="match status" value="1"/>
</dbReference>
<dbReference type="Pfam" id="PF04509">
    <property type="entry name" value="CheC"/>
    <property type="match status" value="2"/>
</dbReference>
<dbReference type="GO" id="GO:0071973">
    <property type="term" value="P:bacterial-type flagellum-dependent cell motility"/>
    <property type="evidence" value="ECO:0007669"/>
    <property type="project" value="InterPro"/>
</dbReference>
<evidence type="ECO:0000313" key="9">
    <source>
        <dbReference type="EMBL" id="EOR20157.1"/>
    </source>
</evidence>
<keyword evidence="3" id="KW-1003">Cell membrane</keyword>
<dbReference type="PATRIC" id="fig|1202534.3.peg.3680"/>
<dbReference type="InterPro" id="IPR001543">
    <property type="entry name" value="FliN-like_C"/>
</dbReference>
<organism evidence="9 10">
    <name type="scientific">Clostridium sartagoforme AAU1</name>
    <dbReference type="NCBI Taxonomy" id="1202534"/>
    <lineage>
        <taxon>Bacteria</taxon>
        <taxon>Bacillati</taxon>
        <taxon>Bacillota</taxon>
        <taxon>Clostridia</taxon>
        <taxon>Eubacteriales</taxon>
        <taxon>Clostridiaceae</taxon>
        <taxon>Clostridium</taxon>
    </lineage>
</organism>